<dbReference type="Gene3D" id="3.30.360.10">
    <property type="entry name" value="Dihydrodipicolinate Reductase, domain 2"/>
    <property type="match status" value="1"/>
</dbReference>
<dbReference type="Gene3D" id="3.40.50.720">
    <property type="entry name" value="NAD(P)-binding Rossmann-like Domain"/>
    <property type="match status" value="1"/>
</dbReference>
<dbReference type="InterPro" id="IPR055080">
    <property type="entry name" value="Gal80p-like_C"/>
</dbReference>
<dbReference type="OrthoDB" id="9815825at2"/>
<comment type="caution">
    <text evidence="4">The sequence shown here is derived from an EMBL/GenBank/DDBJ whole genome shotgun (WGS) entry which is preliminary data.</text>
</comment>
<dbReference type="InterPro" id="IPR036291">
    <property type="entry name" value="NAD(P)-bd_dom_sf"/>
</dbReference>
<dbReference type="RefSeq" id="WP_140692136.1">
    <property type="nucleotide sequence ID" value="NZ_RCZG01000005.1"/>
</dbReference>
<organism evidence="4 5">
    <name type="scientific">Mycolicibacterium hodleri</name>
    <dbReference type="NCBI Taxonomy" id="49897"/>
    <lineage>
        <taxon>Bacteria</taxon>
        <taxon>Bacillati</taxon>
        <taxon>Actinomycetota</taxon>
        <taxon>Actinomycetes</taxon>
        <taxon>Mycobacteriales</taxon>
        <taxon>Mycobacteriaceae</taxon>
        <taxon>Mycolicibacterium</taxon>
    </lineage>
</organism>
<dbReference type="InterPro" id="IPR000683">
    <property type="entry name" value="Gfo/Idh/MocA-like_OxRdtase_N"/>
</dbReference>
<keyword evidence="5" id="KW-1185">Reference proteome</keyword>
<dbReference type="Pfam" id="PF01408">
    <property type="entry name" value="GFO_IDH_MocA"/>
    <property type="match status" value="1"/>
</dbReference>
<dbReference type="EMBL" id="RCZG01000005">
    <property type="protein sequence ID" value="TPG33560.1"/>
    <property type="molecule type" value="Genomic_DNA"/>
</dbReference>
<dbReference type="SUPFAM" id="SSF51735">
    <property type="entry name" value="NAD(P)-binding Rossmann-fold domains"/>
    <property type="match status" value="1"/>
</dbReference>
<dbReference type="Proteomes" id="UP000320095">
    <property type="component" value="Unassembled WGS sequence"/>
</dbReference>
<dbReference type="PANTHER" id="PTHR43818">
    <property type="entry name" value="BCDNA.GH03377"/>
    <property type="match status" value="1"/>
</dbReference>
<keyword evidence="1" id="KW-0560">Oxidoreductase</keyword>
<evidence type="ECO:0000259" key="3">
    <source>
        <dbReference type="Pfam" id="PF22685"/>
    </source>
</evidence>
<evidence type="ECO:0000313" key="4">
    <source>
        <dbReference type="EMBL" id="TPG33560.1"/>
    </source>
</evidence>
<dbReference type="InterPro" id="IPR050463">
    <property type="entry name" value="Gfo/Idh/MocA_oxidrdct_glycsds"/>
</dbReference>
<evidence type="ECO:0000313" key="5">
    <source>
        <dbReference type="Proteomes" id="UP000320095"/>
    </source>
</evidence>
<gene>
    <name evidence="4" type="ORF">EAH80_14850</name>
</gene>
<dbReference type="PANTHER" id="PTHR43818:SF11">
    <property type="entry name" value="BCDNA.GH03377"/>
    <property type="match status" value="1"/>
</dbReference>
<evidence type="ECO:0000259" key="2">
    <source>
        <dbReference type="Pfam" id="PF01408"/>
    </source>
</evidence>
<sequence>MTNIGVGIIGASPGGASWAAASHIPALRAVNGFELKAVATSRRSSADAAASAWAVDAYDDPRFLIDHPGVDLVVIAVKVTQHRDLVEQALTAGKMVYCEWPLGASLTEAEHLAELAATAGIRTVIGLQARFAPAVQHMKQLVDDGYLGDVLATTMSGSGIAWGPTTDRAHAYMFDAASGANTLTVPAGHALDALTYVLGDTTRVTATLGVGRKRVAVLDEGTTIPVTAADQVAITAALSSGATVSVFYRGGRSRAGDLRWEINGTDGDLLLTSPSPNGNIQTTDLILTGGTGDADTVRPIQVTHRAELSALPTGPAQNVAGLYAALAEDLADGSQRVPDFARAVVMHRLLADIESQATT</sequence>
<accession>A0A502EAQ7</accession>
<feature type="domain" description="Gfo/Idh/MocA-like oxidoreductase N-terminal" evidence="2">
    <location>
        <begin position="5"/>
        <end position="122"/>
    </location>
</feature>
<reference evidence="4 5" key="1">
    <citation type="journal article" date="2019" name="Environ. Microbiol.">
        <title>Species interactions and distinct microbial communities in high Arctic permafrost affected cryosols are associated with the CH4 and CO2 gas fluxes.</title>
        <authorList>
            <person name="Altshuler I."/>
            <person name="Hamel J."/>
            <person name="Turney S."/>
            <person name="Magnuson E."/>
            <person name="Levesque R."/>
            <person name="Greer C."/>
            <person name="Whyte L.G."/>
        </authorList>
    </citation>
    <scope>NUCLEOTIDE SEQUENCE [LARGE SCALE GENOMIC DNA]</scope>
    <source>
        <strain evidence="4 5">S5.20</strain>
    </source>
</reference>
<proteinExistence type="predicted"/>
<dbReference type="SUPFAM" id="SSF55347">
    <property type="entry name" value="Glyceraldehyde-3-phosphate dehydrogenase-like, C-terminal domain"/>
    <property type="match status" value="1"/>
</dbReference>
<evidence type="ECO:0000256" key="1">
    <source>
        <dbReference type="ARBA" id="ARBA00023002"/>
    </source>
</evidence>
<dbReference type="AlphaFoldDB" id="A0A502EAQ7"/>
<feature type="domain" description="Gal80p-like C-terminal" evidence="3">
    <location>
        <begin position="133"/>
        <end position="273"/>
    </location>
</feature>
<name>A0A502EAQ7_9MYCO</name>
<protein>
    <submittedName>
        <fullName evidence="4">Gfo/Idh/MocA family oxidoreductase</fullName>
    </submittedName>
</protein>
<dbReference type="GO" id="GO:0000166">
    <property type="term" value="F:nucleotide binding"/>
    <property type="evidence" value="ECO:0007669"/>
    <property type="project" value="InterPro"/>
</dbReference>
<dbReference type="GO" id="GO:0016491">
    <property type="term" value="F:oxidoreductase activity"/>
    <property type="evidence" value="ECO:0007669"/>
    <property type="project" value="UniProtKB-KW"/>
</dbReference>
<dbReference type="Pfam" id="PF22685">
    <property type="entry name" value="Gal80p_C-like"/>
    <property type="match status" value="1"/>
</dbReference>